<dbReference type="SMART" id="SM00903">
    <property type="entry name" value="Flavin_Reduct"/>
    <property type="match status" value="1"/>
</dbReference>
<reference evidence="4" key="1">
    <citation type="submission" date="2021-11" db="EMBL/GenBank/DDBJ databases">
        <title>Development of a sustainable strategy for remediation of hydrocarbon-contaminated territories based on the waste exchange concept.</title>
        <authorList>
            <person name="Elkin A."/>
        </authorList>
    </citation>
    <scope>NUCLEOTIDE SEQUENCE</scope>
    <source>
        <strain evidence="4">IEGM 757</strain>
    </source>
</reference>
<dbReference type="Gene3D" id="2.30.110.10">
    <property type="entry name" value="Electron Transport, Fmn-binding Protein, Chain A"/>
    <property type="match status" value="1"/>
</dbReference>
<dbReference type="PANTHER" id="PTHR30466">
    <property type="entry name" value="FLAVIN REDUCTASE"/>
    <property type="match status" value="1"/>
</dbReference>
<comment type="similarity">
    <text evidence="1">Belongs to the non-flavoprotein flavin reductase family.</text>
</comment>
<dbReference type="SUPFAM" id="SSF50475">
    <property type="entry name" value="FMN-binding split barrel"/>
    <property type="match status" value="1"/>
</dbReference>
<sequence>MCSDKALHAEGQIMTAINLRGVHDDIGTVDTAALRATFGRFPSGVTALCATDVTGEPIGMAVSAFVNVSLEPPLVGVFVQTSSTTWPKLRERPRIGLSVLGAGQQTPCRQLAARQVDRFANVSWESGPDGSVFLHGAAAWFDCEIESETTTGDHQFVLLRIIGHDFEAEQDPLVFYASKFHELPNGIPDN</sequence>
<dbReference type="EMBL" id="JAJNCO010000038">
    <property type="protein sequence ID" value="MCD2114988.1"/>
    <property type="molecule type" value="Genomic_DNA"/>
</dbReference>
<dbReference type="GO" id="GO:0042602">
    <property type="term" value="F:riboflavin reductase (NADPH) activity"/>
    <property type="evidence" value="ECO:0007669"/>
    <property type="project" value="TreeGrafter"/>
</dbReference>
<dbReference type="InterPro" id="IPR050268">
    <property type="entry name" value="NADH-dep_flavin_reductase"/>
</dbReference>
<evidence type="ECO:0000256" key="2">
    <source>
        <dbReference type="ARBA" id="ARBA00023002"/>
    </source>
</evidence>
<comment type="caution">
    <text evidence="4">The sequence shown here is derived from an EMBL/GenBank/DDBJ whole genome shotgun (WGS) entry which is preliminary data.</text>
</comment>
<evidence type="ECO:0000313" key="5">
    <source>
        <dbReference type="Proteomes" id="UP001198630"/>
    </source>
</evidence>
<keyword evidence="2" id="KW-0560">Oxidoreductase</keyword>
<evidence type="ECO:0000259" key="3">
    <source>
        <dbReference type="SMART" id="SM00903"/>
    </source>
</evidence>
<accession>A0AAW4XPM6</accession>
<gene>
    <name evidence="4" type="ORF">LQ384_28340</name>
</gene>
<dbReference type="InterPro" id="IPR002563">
    <property type="entry name" value="Flavin_Rdtase-like_dom"/>
</dbReference>
<dbReference type="GO" id="GO:0010181">
    <property type="term" value="F:FMN binding"/>
    <property type="evidence" value="ECO:0007669"/>
    <property type="project" value="InterPro"/>
</dbReference>
<dbReference type="Proteomes" id="UP001198630">
    <property type="component" value="Unassembled WGS sequence"/>
</dbReference>
<dbReference type="InterPro" id="IPR012349">
    <property type="entry name" value="Split_barrel_FMN-bd"/>
</dbReference>
<dbReference type="RefSeq" id="WP_230792907.1">
    <property type="nucleotide sequence ID" value="NZ_JAJNCO010000038.1"/>
</dbReference>
<name>A0AAW4XPM6_RHORH</name>
<evidence type="ECO:0000313" key="4">
    <source>
        <dbReference type="EMBL" id="MCD2114988.1"/>
    </source>
</evidence>
<dbReference type="PANTHER" id="PTHR30466:SF11">
    <property type="entry name" value="FLAVIN-DEPENDENT MONOOXYGENASE, REDUCTASE SUBUNIT HSAB"/>
    <property type="match status" value="1"/>
</dbReference>
<proteinExistence type="inferred from homology"/>
<dbReference type="Pfam" id="PF01613">
    <property type="entry name" value="Flavin_Reduct"/>
    <property type="match status" value="1"/>
</dbReference>
<organism evidence="4 5">
    <name type="scientific">Rhodococcus rhodochrous</name>
    <dbReference type="NCBI Taxonomy" id="1829"/>
    <lineage>
        <taxon>Bacteria</taxon>
        <taxon>Bacillati</taxon>
        <taxon>Actinomycetota</taxon>
        <taxon>Actinomycetes</taxon>
        <taxon>Mycobacteriales</taxon>
        <taxon>Nocardiaceae</taxon>
        <taxon>Rhodococcus</taxon>
    </lineage>
</organism>
<evidence type="ECO:0000256" key="1">
    <source>
        <dbReference type="ARBA" id="ARBA00008898"/>
    </source>
</evidence>
<feature type="domain" description="Flavin reductase like" evidence="3">
    <location>
        <begin position="38"/>
        <end position="182"/>
    </location>
</feature>
<dbReference type="AlphaFoldDB" id="A0AAW4XPM6"/>
<protein>
    <submittedName>
        <fullName evidence="4">Flavin reductase family protein</fullName>
    </submittedName>
</protein>